<evidence type="ECO:0000313" key="6">
    <source>
        <dbReference type="EMBL" id="OIR19698.1"/>
    </source>
</evidence>
<comment type="similarity">
    <text evidence="2">Belongs to the methyl-accepting chemotaxis (MCP) protein family.</text>
</comment>
<dbReference type="SMART" id="SM00283">
    <property type="entry name" value="MA"/>
    <property type="match status" value="1"/>
</dbReference>
<dbReference type="PANTHER" id="PTHR32089:SF112">
    <property type="entry name" value="LYSOZYME-LIKE PROTEIN-RELATED"/>
    <property type="match status" value="1"/>
</dbReference>
<organism evidence="6">
    <name type="scientific">mine drainage metagenome</name>
    <dbReference type="NCBI Taxonomy" id="410659"/>
    <lineage>
        <taxon>unclassified sequences</taxon>
        <taxon>metagenomes</taxon>
        <taxon>ecological metagenomes</taxon>
    </lineage>
</organism>
<dbReference type="Gene3D" id="1.10.287.950">
    <property type="entry name" value="Methyl-accepting chemotaxis protein"/>
    <property type="match status" value="1"/>
</dbReference>
<reference evidence="6" key="1">
    <citation type="submission" date="2016-10" db="EMBL/GenBank/DDBJ databases">
        <title>Sequence of Gallionella enrichment culture.</title>
        <authorList>
            <person name="Poehlein A."/>
            <person name="Muehling M."/>
            <person name="Daniel R."/>
        </authorList>
    </citation>
    <scope>NUCLEOTIDE SEQUENCE</scope>
</reference>
<evidence type="ECO:0000259" key="5">
    <source>
        <dbReference type="PROSITE" id="PS50885"/>
    </source>
</evidence>
<feature type="transmembrane region" description="Helical" evidence="3">
    <location>
        <begin position="41"/>
        <end position="64"/>
    </location>
</feature>
<dbReference type="InterPro" id="IPR003660">
    <property type="entry name" value="HAMP_dom"/>
</dbReference>
<dbReference type="PANTHER" id="PTHR32089">
    <property type="entry name" value="METHYL-ACCEPTING CHEMOTAXIS PROTEIN MCPB"/>
    <property type="match status" value="1"/>
</dbReference>
<accession>A0A1J5TFF8</accession>
<feature type="transmembrane region" description="Helical" evidence="3">
    <location>
        <begin position="12"/>
        <end position="35"/>
    </location>
</feature>
<proteinExistence type="inferred from homology"/>
<dbReference type="InterPro" id="IPR004089">
    <property type="entry name" value="MCPsignal_dom"/>
</dbReference>
<evidence type="ECO:0000256" key="1">
    <source>
        <dbReference type="ARBA" id="ARBA00023224"/>
    </source>
</evidence>
<dbReference type="AlphaFoldDB" id="A0A1J5TFF8"/>
<dbReference type="Pfam" id="PF00015">
    <property type="entry name" value="MCPsignal"/>
    <property type="match status" value="1"/>
</dbReference>
<dbReference type="EMBL" id="MLJW01000001">
    <property type="protein sequence ID" value="OIR19698.1"/>
    <property type="molecule type" value="Genomic_DNA"/>
</dbReference>
<feature type="domain" description="HAMP" evidence="5">
    <location>
        <begin position="66"/>
        <end position="118"/>
    </location>
</feature>
<evidence type="ECO:0000256" key="2">
    <source>
        <dbReference type="ARBA" id="ARBA00029447"/>
    </source>
</evidence>
<keyword evidence="3" id="KW-0812">Transmembrane</keyword>
<evidence type="ECO:0000259" key="4">
    <source>
        <dbReference type="PROSITE" id="PS50111"/>
    </source>
</evidence>
<keyword evidence="1" id="KW-0807">Transducer</keyword>
<dbReference type="SMART" id="SM00304">
    <property type="entry name" value="HAMP"/>
    <property type="match status" value="1"/>
</dbReference>
<keyword evidence="3" id="KW-1133">Transmembrane helix</keyword>
<protein>
    <submittedName>
        <fullName evidence="6">Methyl-accepting chemotaxis protein McpA</fullName>
    </submittedName>
</protein>
<evidence type="ECO:0000256" key="3">
    <source>
        <dbReference type="SAM" id="Phobius"/>
    </source>
</evidence>
<dbReference type="PROSITE" id="PS50111">
    <property type="entry name" value="CHEMOTAXIS_TRANSDUC_2"/>
    <property type="match status" value="1"/>
</dbReference>
<dbReference type="GO" id="GO:0007165">
    <property type="term" value="P:signal transduction"/>
    <property type="evidence" value="ECO:0007669"/>
    <property type="project" value="UniProtKB-KW"/>
</dbReference>
<sequence>MRKAAASILNQLRFSFLGFGLSMGLIFPFYANFFVNWKEGMLLWFCVGCIVAGITIGIVNHKLLEWLLIRKLRQVAVASERIRKGDLREGCGVRSNDMIGEITEGFDAMADSLRETIRNMAQSASKVKTTAQEIGASMSSMNDNMAEQRANAGEILKVVNALAEASESILALSGEAGQSASTADELVHNGFIHVRATEEAISELSIASVKISDNASSLEASARQVETAIADIRAIAEQTNLLALNAAIEAARAGEQGRGFAVVADEVRKLSEQAAQATKRIDGVLKQVSTDVASTVSLSNENASAVRAGLDASKKSSETFLQIEQATSAMKRSVDAVRSAAADQQTLVGVVRAHIADNETHTGNVAKHTASSLIDAKRMVEAAQDLNDTTTRFVV</sequence>
<gene>
    <name evidence="6" type="primary">mcpA_1</name>
    <name evidence="6" type="ORF">GALL_05810</name>
</gene>
<keyword evidence="3" id="KW-0472">Membrane</keyword>
<dbReference type="PROSITE" id="PS50885">
    <property type="entry name" value="HAMP"/>
    <property type="match status" value="1"/>
</dbReference>
<name>A0A1J5TFF8_9ZZZZ</name>
<dbReference type="GO" id="GO:0016020">
    <property type="term" value="C:membrane"/>
    <property type="evidence" value="ECO:0007669"/>
    <property type="project" value="InterPro"/>
</dbReference>
<comment type="caution">
    <text evidence="6">The sequence shown here is derived from an EMBL/GenBank/DDBJ whole genome shotgun (WGS) entry which is preliminary data.</text>
</comment>
<dbReference type="CDD" id="cd06225">
    <property type="entry name" value="HAMP"/>
    <property type="match status" value="1"/>
</dbReference>
<dbReference type="SUPFAM" id="SSF58104">
    <property type="entry name" value="Methyl-accepting chemotaxis protein (MCP) signaling domain"/>
    <property type="match status" value="1"/>
</dbReference>
<feature type="domain" description="Methyl-accepting transducer" evidence="4">
    <location>
        <begin position="123"/>
        <end position="359"/>
    </location>
</feature>